<dbReference type="RefSeq" id="WP_306977007.1">
    <property type="nucleotide sequence ID" value="NZ_JAUSZV010000005.1"/>
</dbReference>
<evidence type="ECO:0000313" key="2">
    <source>
        <dbReference type="EMBL" id="MDQ0908010.1"/>
    </source>
</evidence>
<feature type="region of interest" description="Disordered" evidence="1">
    <location>
        <begin position="26"/>
        <end position="48"/>
    </location>
</feature>
<reference evidence="2" key="1">
    <citation type="submission" date="2023-07" db="EMBL/GenBank/DDBJ databases">
        <title>Comparative genomics of wheat-associated soil bacteria to identify genetic determinants of phenazine resistance.</title>
        <authorList>
            <person name="Mouncey N."/>
        </authorList>
    </citation>
    <scope>NUCLEOTIDE SEQUENCE</scope>
    <source>
        <strain evidence="2">V4I22</strain>
    </source>
</reference>
<gene>
    <name evidence="2" type="ORF">QFZ22_003995</name>
</gene>
<proteinExistence type="predicted"/>
<dbReference type="PROSITE" id="PS51257">
    <property type="entry name" value="PROKAR_LIPOPROTEIN"/>
    <property type="match status" value="1"/>
</dbReference>
<dbReference type="Proteomes" id="UP001234216">
    <property type="component" value="Unassembled WGS sequence"/>
</dbReference>
<evidence type="ECO:0000313" key="3">
    <source>
        <dbReference type="Proteomes" id="UP001234216"/>
    </source>
</evidence>
<name>A0AAW8FFF0_9ACTN</name>
<protein>
    <recommendedName>
        <fullName evidence="4">PknH-like extracellular domain-containing protein</fullName>
    </recommendedName>
</protein>
<sequence length="243" mass="25381">MVRQSGVGITVAMLMTLLAVTGCGTGQGSRTDAASEPTGTSGVQDKPLSNIDLERATITGADLGGYEVERALAATFASHKTADPAECAPAMQAVGGSSGFAATARIARIISPKEHGSGAYMTLSSHSPGDAEQVMDALRTAAERCKTFKDILVDFDYDAVQLQPDPGYGDESVSLQLIQLASFEGEEPVRVPYAVVAVRQGATVAMFTNFHRPDGPKDKEPADVPKAIIKAQLNKLSKLAAAK</sequence>
<accession>A0AAW8FFF0</accession>
<dbReference type="AlphaFoldDB" id="A0AAW8FFF0"/>
<dbReference type="EMBL" id="JAUSZV010000005">
    <property type="protein sequence ID" value="MDQ0908010.1"/>
    <property type="molecule type" value="Genomic_DNA"/>
</dbReference>
<comment type="caution">
    <text evidence="2">The sequence shown here is derived from an EMBL/GenBank/DDBJ whole genome shotgun (WGS) entry which is preliminary data.</text>
</comment>
<evidence type="ECO:0000256" key="1">
    <source>
        <dbReference type="SAM" id="MobiDB-lite"/>
    </source>
</evidence>
<organism evidence="2 3">
    <name type="scientific">Streptomyces canus</name>
    <dbReference type="NCBI Taxonomy" id="58343"/>
    <lineage>
        <taxon>Bacteria</taxon>
        <taxon>Bacillati</taxon>
        <taxon>Actinomycetota</taxon>
        <taxon>Actinomycetes</taxon>
        <taxon>Kitasatosporales</taxon>
        <taxon>Streptomycetaceae</taxon>
        <taxon>Streptomyces</taxon>
        <taxon>Streptomyces aurantiacus group</taxon>
    </lineage>
</organism>
<feature type="compositionally biased region" description="Polar residues" evidence="1">
    <location>
        <begin position="28"/>
        <end position="43"/>
    </location>
</feature>
<evidence type="ECO:0008006" key="4">
    <source>
        <dbReference type="Google" id="ProtNLM"/>
    </source>
</evidence>